<dbReference type="AlphaFoldDB" id="A0A834H198"/>
<dbReference type="Pfam" id="PF14244">
    <property type="entry name" value="Retrotran_gag_3"/>
    <property type="match status" value="1"/>
</dbReference>
<accession>A0A834H198</accession>
<evidence type="ECO:0000313" key="3">
    <source>
        <dbReference type="EMBL" id="KAF7144467.1"/>
    </source>
</evidence>
<feature type="domain" description="Retrotransposon Copia-like N-terminal" evidence="2">
    <location>
        <begin position="6"/>
        <end position="46"/>
    </location>
</feature>
<gene>
    <name evidence="3" type="ORF">RHSIM_Rhsim04G0054200</name>
</gene>
<comment type="caution">
    <text evidence="3">The sequence shown here is derived from an EMBL/GenBank/DDBJ whole genome shotgun (WGS) entry which is preliminary data.</text>
</comment>
<feature type="compositionally biased region" description="Polar residues" evidence="1">
    <location>
        <begin position="342"/>
        <end position="354"/>
    </location>
</feature>
<dbReference type="PANTHER" id="PTHR34222:SF100">
    <property type="entry name" value="CCHC-TYPE DOMAIN-CONTAINING PROTEIN"/>
    <property type="match status" value="1"/>
</dbReference>
<reference evidence="3" key="1">
    <citation type="submission" date="2019-11" db="EMBL/GenBank/DDBJ databases">
        <authorList>
            <person name="Liu Y."/>
            <person name="Hou J."/>
            <person name="Li T.-Q."/>
            <person name="Guan C.-H."/>
            <person name="Wu X."/>
            <person name="Wu H.-Z."/>
            <person name="Ling F."/>
            <person name="Zhang R."/>
            <person name="Shi X.-G."/>
            <person name="Ren J.-P."/>
            <person name="Chen E.-F."/>
            <person name="Sun J.-M."/>
        </authorList>
    </citation>
    <scope>NUCLEOTIDE SEQUENCE</scope>
    <source>
        <strain evidence="3">Adult_tree_wgs_1</strain>
        <tissue evidence="3">Leaves</tissue>
    </source>
</reference>
<dbReference type="InterPro" id="IPR029472">
    <property type="entry name" value="Copia-like_N"/>
</dbReference>
<evidence type="ECO:0000313" key="4">
    <source>
        <dbReference type="Proteomes" id="UP000626092"/>
    </source>
</evidence>
<feature type="region of interest" description="Disordered" evidence="1">
    <location>
        <begin position="287"/>
        <end position="324"/>
    </location>
</feature>
<organism evidence="3 4">
    <name type="scientific">Rhododendron simsii</name>
    <name type="common">Sims's rhododendron</name>
    <dbReference type="NCBI Taxonomy" id="118357"/>
    <lineage>
        <taxon>Eukaryota</taxon>
        <taxon>Viridiplantae</taxon>
        <taxon>Streptophyta</taxon>
        <taxon>Embryophyta</taxon>
        <taxon>Tracheophyta</taxon>
        <taxon>Spermatophyta</taxon>
        <taxon>Magnoliopsida</taxon>
        <taxon>eudicotyledons</taxon>
        <taxon>Gunneridae</taxon>
        <taxon>Pentapetalae</taxon>
        <taxon>asterids</taxon>
        <taxon>Ericales</taxon>
        <taxon>Ericaceae</taxon>
        <taxon>Ericoideae</taxon>
        <taxon>Rhodoreae</taxon>
        <taxon>Rhododendron</taxon>
    </lineage>
</organism>
<proteinExistence type="predicted"/>
<name>A0A834H198_RHOSS</name>
<keyword evidence="4" id="KW-1185">Reference proteome</keyword>
<sequence>MQRLDSAQPISITLDGTNYVLWAQAMSSFLKGKKLWRVITGDIIKPTKEATESQDKYADRLEDWDSKNHQIITWFRNTSVTSLSLQFGRFQNHDGPAKAIWDFLQERYSTTGLAHQYQLLNHIHHLRQEPGQSIHDFLSQVYGIWDQLALSQPEWSSTTDAQKFIGYRDQQRLILLLMALTIDFEPVRASLLHRSPLPTLEEAISELLSEETRLSSLKPKSMDTVLATLHRRSTQQINYGVNQSQKIPNSCHFCGKTDHMLLNCPVRVCKHCHQVGPGHYQSHCLQNPDNANKGSPSNSFTAQPSAGPTAIGSRTATAPTSSAFNNDVEDILKKLLSMSNTQQPAVLSTVSSEFPQDPWDKP</sequence>
<evidence type="ECO:0000259" key="2">
    <source>
        <dbReference type="Pfam" id="PF14244"/>
    </source>
</evidence>
<dbReference type="PANTHER" id="PTHR34222">
    <property type="entry name" value="GAG_PRE-INTEGRS DOMAIN-CONTAINING PROTEIN"/>
    <property type="match status" value="1"/>
</dbReference>
<dbReference type="OrthoDB" id="1706811at2759"/>
<dbReference type="Proteomes" id="UP000626092">
    <property type="component" value="Unassembled WGS sequence"/>
</dbReference>
<protein>
    <recommendedName>
        <fullName evidence="2">Retrotransposon Copia-like N-terminal domain-containing protein</fullName>
    </recommendedName>
</protein>
<feature type="region of interest" description="Disordered" evidence="1">
    <location>
        <begin position="342"/>
        <end position="362"/>
    </location>
</feature>
<dbReference type="EMBL" id="WJXA01000004">
    <property type="protein sequence ID" value="KAF7144467.1"/>
    <property type="molecule type" value="Genomic_DNA"/>
</dbReference>
<evidence type="ECO:0000256" key="1">
    <source>
        <dbReference type="SAM" id="MobiDB-lite"/>
    </source>
</evidence>